<reference evidence="1 2" key="1">
    <citation type="journal article" date="2019" name="Proc. Natl. Acad. Sci. U.S.A.">
        <title>Regulatory changes in pterin and carotenoid genes underlie balanced color polymorphisms in the wall lizard.</title>
        <authorList>
            <person name="Andrade P."/>
            <person name="Pinho C."/>
            <person name="Perez I de Lanuza G."/>
            <person name="Afonso S."/>
            <person name="Brejcha J."/>
            <person name="Rubin C.J."/>
            <person name="Wallerman O."/>
            <person name="Pereira P."/>
            <person name="Sabatino S.J."/>
            <person name="Bellati A."/>
            <person name="Pellitteri-Rosa D."/>
            <person name="Bosakova Z."/>
            <person name="Bunikis I."/>
            <person name="Carretero M.A."/>
            <person name="Feiner N."/>
            <person name="Marsik P."/>
            <person name="Pauperio F."/>
            <person name="Salvi D."/>
            <person name="Soler L."/>
            <person name="While G.M."/>
            <person name="Uller T."/>
            <person name="Font E."/>
            <person name="Andersson L."/>
            <person name="Carneiro M."/>
        </authorList>
    </citation>
    <scope>NUCLEOTIDE SEQUENCE</scope>
</reference>
<dbReference type="GeneTree" id="ENSGT01030000235377"/>
<organism evidence="1 2">
    <name type="scientific">Podarcis muralis</name>
    <name type="common">Wall lizard</name>
    <name type="synonym">Lacerta muralis</name>
    <dbReference type="NCBI Taxonomy" id="64176"/>
    <lineage>
        <taxon>Eukaryota</taxon>
        <taxon>Metazoa</taxon>
        <taxon>Chordata</taxon>
        <taxon>Craniata</taxon>
        <taxon>Vertebrata</taxon>
        <taxon>Euteleostomi</taxon>
        <taxon>Lepidosauria</taxon>
        <taxon>Squamata</taxon>
        <taxon>Bifurcata</taxon>
        <taxon>Unidentata</taxon>
        <taxon>Episquamata</taxon>
        <taxon>Laterata</taxon>
        <taxon>Lacertibaenia</taxon>
        <taxon>Lacertidae</taxon>
        <taxon>Podarcis</taxon>
    </lineage>
</organism>
<reference evidence="1" key="2">
    <citation type="submission" date="2025-08" db="UniProtKB">
        <authorList>
            <consortium name="Ensembl"/>
        </authorList>
    </citation>
    <scope>IDENTIFICATION</scope>
</reference>
<evidence type="ECO:0000313" key="2">
    <source>
        <dbReference type="Proteomes" id="UP000472272"/>
    </source>
</evidence>
<keyword evidence="2" id="KW-1185">Reference proteome</keyword>
<accession>A0A670JUF6</accession>
<sequence>MSSLYKAFTNMIERNSKANHKKVAETEKFQKSEFKKLIHQELSPVKRTSSNKYKHMKNLPDSDVELMNDKEVVPCVY</sequence>
<evidence type="ECO:0000313" key="1">
    <source>
        <dbReference type="Ensembl" id="ENSPMRP00000028101.1"/>
    </source>
</evidence>
<dbReference type="Ensembl" id="ENSPMRT00000029813.1">
    <property type="protein sequence ID" value="ENSPMRP00000028101.1"/>
    <property type="gene ID" value="ENSPMRG00000018143.1"/>
</dbReference>
<protein>
    <submittedName>
        <fullName evidence="1">Uncharacterized protein</fullName>
    </submittedName>
</protein>
<proteinExistence type="predicted"/>
<dbReference type="AlphaFoldDB" id="A0A670JUF6"/>
<dbReference type="Proteomes" id="UP000472272">
    <property type="component" value="Chromosome 16"/>
</dbReference>
<dbReference type="OMA" id="DMMESYQ"/>
<name>A0A670JUF6_PODMU</name>
<reference evidence="1" key="3">
    <citation type="submission" date="2025-09" db="UniProtKB">
        <authorList>
            <consortium name="Ensembl"/>
        </authorList>
    </citation>
    <scope>IDENTIFICATION</scope>
</reference>